<feature type="domain" description="PIN" evidence="1">
    <location>
        <begin position="4"/>
        <end position="123"/>
    </location>
</feature>
<dbReference type="SUPFAM" id="SSF88723">
    <property type="entry name" value="PIN domain-like"/>
    <property type="match status" value="1"/>
</dbReference>
<dbReference type="Gene3D" id="3.40.50.1010">
    <property type="entry name" value="5'-nuclease"/>
    <property type="match status" value="1"/>
</dbReference>
<dbReference type="InterPro" id="IPR029060">
    <property type="entry name" value="PIN-like_dom_sf"/>
</dbReference>
<dbReference type="Pfam" id="PF01850">
    <property type="entry name" value="PIN"/>
    <property type="match status" value="1"/>
</dbReference>
<protein>
    <recommendedName>
        <fullName evidence="1">PIN domain-containing protein</fullName>
    </recommendedName>
</protein>
<proteinExistence type="predicted"/>
<organism evidence="2">
    <name type="scientific">marine sediment metagenome</name>
    <dbReference type="NCBI Taxonomy" id="412755"/>
    <lineage>
        <taxon>unclassified sequences</taxon>
        <taxon>metagenomes</taxon>
        <taxon>ecological metagenomes</taxon>
    </lineage>
</organism>
<evidence type="ECO:0000259" key="1">
    <source>
        <dbReference type="Pfam" id="PF01850"/>
    </source>
</evidence>
<dbReference type="PANTHER" id="PTHR39677">
    <property type="entry name" value="RIBONUCLEASE VAPC6"/>
    <property type="match status" value="1"/>
</dbReference>
<comment type="caution">
    <text evidence="2">The sequence shown here is derived from an EMBL/GenBank/DDBJ whole genome shotgun (WGS) entry which is preliminary data.</text>
</comment>
<gene>
    <name evidence="2" type="ORF">LCGC14_2165010</name>
</gene>
<name>A0A0F9G4F2_9ZZZZ</name>
<dbReference type="EMBL" id="LAZR01027844">
    <property type="protein sequence ID" value="KKL64440.1"/>
    <property type="molecule type" value="Genomic_DNA"/>
</dbReference>
<dbReference type="InterPro" id="IPR002716">
    <property type="entry name" value="PIN_dom"/>
</dbReference>
<evidence type="ECO:0000313" key="2">
    <source>
        <dbReference type="EMBL" id="KKL64440.1"/>
    </source>
</evidence>
<accession>A0A0F9G4F2</accession>
<reference evidence="2" key="1">
    <citation type="journal article" date="2015" name="Nature">
        <title>Complex archaea that bridge the gap between prokaryotes and eukaryotes.</title>
        <authorList>
            <person name="Spang A."/>
            <person name="Saw J.H."/>
            <person name="Jorgensen S.L."/>
            <person name="Zaremba-Niedzwiedzka K."/>
            <person name="Martijn J."/>
            <person name="Lind A.E."/>
            <person name="van Eijk R."/>
            <person name="Schleper C."/>
            <person name="Guy L."/>
            <person name="Ettema T.J."/>
        </authorList>
    </citation>
    <scope>NUCLEOTIDE SEQUENCE</scope>
</reference>
<dbReference type="PANTHER" id="PTHR39677:SF4">
    <property type="entry name" value="RIBONUCLEASE VAPC6"/>
    <property type="match status" value="1"/>
</dbReference>
<dbReference type="AlphaFoldDB" id="A0A0F9G4F2"/>
<sequence length="133" mass="15236">MKSIFLDTGIFELFFSGNQTIKKIFNQIKNETIKAFTLELNLCENFYKTCEKLGKETAQIRNISLRNSKIKILDIDDELTIRSGIFKCKYPQILSLVDAYISGCADLNNLVIYSTDPGLKDIKEVKNNIFPLE</sequence>